<dbReference type="Pfam" id="PF01266">
    <property type="entry name" value="DAO"/>
    <property type="match status" value="1"/>
</dbReference>
<evidence type="ECO:0000256" key="3">
    <source>
        <dbReference type="ARBA" id="ARBA00022630"/>
    </source>
</evidence>
<dbReference type="InterPro" id="IPR023209">
    <property type="entry name" value="DAO"/>
</dbReference>
<feature type="domain" description="FAD dependent oxidoreductase" evidence="6">
    <location>
        <begin position="171"/>
        <end position="321"/>
    </location>
</feature>
<evidence type="ECO:0000256" key="4">
    <source>
        <dbReference type="ARBA" id="ARBA00022827"/>
    </source>
</evidence>
<dbReference type="GO" id="GO:0005737">
    <property type="term" value="C:cytoplasm"/>
    <property type="evidence" value="ECO:0007669"/>
    <property type="project" value="TreeGrafter"/>
</dbReference>
<keyword evidence="4" id="KW-0274">FAD</keyword>
<dbReference type="GO" id="GO:0071949">
    <property type="term" value="F:FAD binding"/>
    <property type="evidence" value="ECO:0007669"/>
    <property type="project" value="InterPro"/>
</dbReference>
<dbReference type="SUPFAM" id="SSF54373">
    <property type="entry name" value="FAD-linked reductases, C-terminal domain"/>
    <property type="match status" value="1"/>
</dbReference>
<dbReference type="Gene3D" id="3.40.50.720">
    <property type="entry name" value="NAD(P)-binding Rossmann-like Domain"/>
    <property type="match status" value="1"/>
</dbReference>
<proteinExistence type="inferred from homology"/>
<evidence type="ECO:0000256" key="5">
    <source>
        <dbReference type="ARBA" id="ARBA00023002"/>
    </source>
</evidence>
<dbReference type="EMBL" id="MCGO01000032">
    <property type="protein sequence ID" value="ORY41353.1"/>
    <property type="molecule type" value="Genomic_DNA"/>
</dbReference>
<evidence type="ECO:0000313" key="8">
    <source>
        <dbReference type="Proteomes" id="UP000193642"/>
    </source>
</evidence>
<dbReference type="STRING" id="329046.A0A1Y2C2S8"/>
<name>A0A1Y2C2S8_9FUNG</name>
<dbReference type="GO" id="GO:0019478">
    <property type="term" value="P:D-amino acid catabolic process"/>
    <property type="evidence" value="ECO:0007669"/>
    <property type="project" value="TreeGrafter"/>
</dbReference>
<protein>
    <submittedName>
        <fullName evidence="7">Nucleotide-binding domain-containing protein</fullName>
    </submittedName>
</protein>
<dbReference type="Gene3D" id="3.30.9.10">
    <property type="entry name" value="D-Amino Acid Oxidase, subunit A, domain 2"/>
    <property type="match status" value="1"/>
</dbReference>
<dbReference type="PANTHER" id="PTHR11530">
    <property type="entry name" value="D-AMINO ACID OXIDASE"/>
    <property type="match status" value="1"/>
</dbReference>
<keyword evidence="3" id="KW-0285">Flavoprotein</keyword>
<dbReference type="InterPro" id="IPR006076">
    <property type="entry name" value="FAD-dep_OxRdtase"/>
</dbReference>
<gene>
    <name evidence="7" type="ORF">BCR33DRAFT_826288</name>
</gene>
<evidence type="ECO:0000256" key="1">
    <source>
        <dbReference type="ARBA" id="ARBA00001974"/>
    </source>
</evidence>
<keyword evidence="8" id="KW-1185">Reference proteome</keyword>
<evidence type="ECO:0000313" key="7">
    <source>
        <dbReference type="EMBL" id="ORY41353.1"/>
    </source>
</evidence>
<dbReference type="AlphaFoldDB" id="A0A1Y2C2S8"/>
<evidence type="ECO:0000256" key="2">
    <source>
        <dbReference type="ARBA" id="ARBA00006730"/>
    </source>
</evidence>
<dbReference type="OrthoDB" id="2015447at2759"/>
<dbReference type="PANTHER" id="PTHR11530:SF11">
    <property type="entry name" value="D-ASPARTATE OXIDASE"/>
    <property type="match status" value="1"/>
</dbReference>
<reference evidence="7 8" key="1">
    <citation type="submission" date="2016-07" db="EMBL/GenBank/DDBJ databases">
        <title>Pervasive Adenine N6-methylation of Active Genes in Fungi.</title>
        <authorList>
            <consortium name="DOE Joint Genome Institute"/>
            <person name="Mondo S.J."/>
            <person name="Dannebaum R.O."/>
            <person name="Kuo R.C."/>
            <person name="Labutti K."/>
            <person name="Haridas S."/>
            <person name="Kuo A."/>
            <person name="Salamov A."/>
            <person name="Ahrendt S.R."/>
            <person name="Lipzen A."/>
            <person name="Sullivan W."/>
            <person name="Andreopoulos W.B."/>
            <person name="Clum A."/>
            <person name="Lindquist E."/>
            <person name="Daum C."/>
            <person name="Ramamoorthy G.K."/>
            <person name="Gryganskyi A."/>
            <person name="Culley D."/>
            <person name="Magnuson J.K."/>
            <person name="James T.Y."/>
            <person name="O'Malley M.A."/>
            <person name="Stajich J.E."/>
            <person name="Spatafora J.W."/>
            <person name="Visel A."/>
            <person name="Grigoriev I.V."/>
        </authorList>
    </citation>
    <scope>NUCLEOTIDE SEQUENCE [LARGE SCALE GENOMIC DNA]</scope>
    <source>
        <strain evidence="7 8">JEL800</strain>
    </source>
</reference>
<dbReference type="GO" id="GO:0003884">
    <property type="term" value="F:D-amino-acid oxidase activity"/>
    <property type="evidence" value="ECO:0007669"/>
    <property type="project" value="InterPro"/>
</dbReference>
<evidence type="ECO:0000259" key="6">
    <source>
        <dbReference type="Pfam" id="PF01266"/>
    </source>
</evidence>
<comment type="similarity">
    <text evidence="2">Belongs to the DAMOX/DASOX family.</text>
</comment>
<dbReference type="Proteomes" id="UP000193642">
    <property type="component" value="Unassembled WGS sequence"/>
</dbReference>
<sequence>MEQQRVAVLGSGVQGLTTALLLLHQGVKKVVVVANAGPGAFDKKDSCFASPKAGANWQTFAGNDDQRLQEYDEVWLPLDSFGVVFLSFLPQCGIMRLPGFMFYDEKPVDFQHPWYARFVKNYAYATATDLPPNKKFGVKYETITMNVPKYLAWLVNRVKAKGGSLKLGGVEDSSLYPVRGQTILVRAPQVQRTIGTALPVGGTRGVVGGGRSSIYLLIPREDGIVILGGTYQKGKGTVFHGHRCRYCSSIMERCVAVCPELVQNGKFPEIVEHSVGLRPARYGDCRLDSQNFHWQDILFINNYGHGGYGYQSSWGCAQSVVRMVRRAVGTTVDDKILTKLLKETITPETRDAKL</sequence>
<comment type="cofactor">
    <cofactor evidence="1">
        <name>FAD</name>
        <dbReference type="ChEBI" id="CHEBI:57692"/>
    </cofactor>
</comment>
<dbReference type="SUPFAM" id="SSF51971">
    <property type="entry name" value="Nucleotide-binding domain"/>
    <property type="match status" value="1"/>
</dbReference>
<keyword evidence="5" id="KW-0560">Oxidoreductase</keyword>
<comment type="caution">
    <text evidence="7">The sequence shown here is derived from an EMBL/GenBank/DDBJ whole genome shotgun (WGS) entry which is preliminary data.</text>
</comment>
<organism evidence="7 8">
    <name type="scientific">Rhizoclosmatium globosum</name>
    <dbReference type="NCBI Taxonomy" id="329046"/>
    <lineage>
        <taxon>Eukaryota</taxon>
        <taxon>Fungi</taxon>
        <taxon>Fungi incertae sedis</taxon>
        <taxon>Chytridiomycota</taxon>
        <taxon>Chytridiomycota incertae sedis</taxon>
        <taxon>Chytridiomycetes</taxon>
        <taxon>Chytridiales</taxon>
        <taxon>Chytriomycetaceae</taxon>
        <taxon>Rhizoclosmatium</taxon>
    </lineage>
</organism>
<accession>A0A1Y2C2S8</accession>
<dbReference type="PIRSF" id="PIRSF000189">
    <property type="entry name" value="D-aa_oxidase"/>
    <property type="match status" value="1"/>
</dbReference>